<feature type="non-terminal residue" evidence="1">
    <location>
        <position position="372"/>
    </location>
</feature>
<proteinExistence type="predicted"/>
<organism evidence="1 2">
    <name type="scientific">Coniosporium uncinatum</name>
    <dbReference type="NCBI Taxonomy" id="93489"/>
    <lineage>
        <taxon>Eukaryota</taxon>
        <taxon>Fungi</taxon>
        <taxon>Dikarya</taxon>
        <taxon>Ascomycota</taxon>
        <taxon>Pezizomycotina</taxon>
        <taxon>Dothideomycetes</taxon>
        <taxon>Dothideomycetes incertae sedis</taxon>
        <taxon>Coniosporium</taxon>
    </lineage>
</organism>
<evidence type="ECO:0000313" key="1">
    <source>
        <dbReference type="EMBL" id="KAK3060548.1"/>
    </source>
</evidence>
<gene>
    <name evidence="1" type="ORF">LTS18_008309</name>
</gene>
<evidence type="ECO:0000313" key="2">
    <source>
        <dbReference type="Proteomes" id="UP001186974"/>
    </source>
</evidence>
<protein>
    <submittedName>
        <fullName evidence="1">Uncharacterized protein</fullName>
    </submittedName>
</protein>
<accession>A0ACC3D1Q6</accession>
<reference evidence="1" key="1">
    <citation type="submission" date="2024-09" db="EMBL/GenBank/DDBJ databases">
        <title>Black Yeasts Isolated from many extreme environments.</title>
        <authorList>
            <person name="Coleine C."/>
            <person name="Stajich J.E."/>
            <person name="Selbmann L."/>
        </authorList>
    </citation>
    <scope>NUCLEOTIDE SEQUENCE</scope>
    <source>
        <strain evidence="1">CCFEE 5737</strain>
    </source>
</reference>
<sequence length="372" mass="40429">MGLPKDTEANILPLTETEPQDGGKAPPALRFNPADIPDGGLQAWSVVIGGFCCMFVSFGWINCIGVFQEYYQTNQLSNFSPSTISWIPSLEAFMMFFGGPFIGKLYDNYGPRYILLVGSFLHVFGLMMTSISSQYYQFILAQGICSPIGASMIFYPAMSVCSTWFFKRRALAFGIMAAGSSLGGVTFPIMITHLLPQVGFGWSMRIAAFIILGLLIIANLTVRSRTPPHPRPLSLTEFIVPLKEPPFILVTVGSFLFFLGMLLPINYIIVYARRPPINMSASLSSYLVPILNAASLFGRVLPGYVGDKVGRFNTIIAMSFFTSIVCLALWIPASGNAATIVFATLYGFGSGTFVSMAPAVVAQITPDLSKIG</sequence>
<dbReference type="Proteomes" id="UP001186974">
    <property type="component" value="Unassembled WGS sequence"/>
</dbReference>
<comment type="caution">
    <text evidence="1">The sequence shown here is derived from an EMBL/GenBank/DDBJ whole genome shotgun (WGS) entry which is preliminary data.</text>
</comment>
<dbReference type="EMBL" id="JAWDJW010008485">
    <property type="protein sequence ID" value="KAK3060548.1"/>
    <property type="molecule type" value="Genomic_DNA"/>
</dbReference>
<keyword evidence="2" id="KW-1185">Reference proteome</keyword>
<name>A0ACC3D1Q6_9PEZI</name>